<sequence length="215" mass="24063">MIRSLSQTAAQQHATERQAQQHKDQQRQSRQLFLQHREAQRNDPRAAPQPAQAQNAPAAGRRLQPEQTRRPAAEDRSLFSSLLEADDVMAPRLMLDQGSDQQQGFAQLEEPSLPGAPPAMALWQEIEPALADALAEQPPGEMRLTLMLPKLGNVQAQMAALPGGGWDIALHLHPGAWQALLPHQERCRFSLRQKMACRVKLRFERRADEDRESAG</sequence>
<dbReference type="Proteomes" id="UP001228139">
    <property type="component" value="Chromosome"/>
</dbReference>
<protein>
    <submittedName>
        <fullName evidence="2">Type III secretion system HrpP C-terminal domain-containing protein</fullName>
    </submittedName>
</protein>
<feature type="compositionally biased region" description="Basic and acidic residues" evidence="1">
    <location>
        <begin position="63"/>
        <end position="76"/>
    </location>
</feature>
<gene>
    <name evidence="2" type="ORF">Q3V30_15485</name>
</gene>
<dbReference type="KEGG" id="epi:Q3V30_15485"/>
<accession>A0AA50DGY4</accession>
<feature type="compositionally biased region" description="Basic and acidic residues" evidence="1">
    <location>
        <begin position="35"/>
        <end position="44"/>
    </location>
</feature>
<name>A0AA50DGY4_9GAMM</name>
<evidence type="ECO:0000256" key="1">
    <source>
        <dbReference type="SAM" id="MobiDB-lite"/>
    </source>
</evidence>
<dbReference type="RefSeq" id="WP_306207148.1">
    <property type="nucleotide sequence ID" value="NZ_CP132353.1"/>
</dbReference>
<dbReference type="EMBL" id="CP132353">
    <property type="protein sequence ID" value="WLS77860.1"/>
    <property type="molecule type" value="Genomic_DNA"/>
</dbReference>
<feature type="region of interest" description="Disordered" evidence="1">
    <location>
        <begin position="1"/>
        <end position="76"/>
    </location>
</feature>
<dbReference type="InterPro" id="IPR049757">
    <property type="entry name" value="T3SS_HrpP-like_C"/>
</dbReference>
<feature type="compositionally biased region" description="Low complexity" evidence="1">
    <location>
        <begin position="45"/>
        <end position="62"/>
    </location>
</feature>
<feature type="compositionally biased region" description="Basic and acidic residues" evidence="1">
    <location>
        <begin position="14"/>
        <end position="27"/>
    </location>
</feature>
<organism evidence="2 3">
    <name type="scientific">Erwinia pyri</name>
    <dbReference type="NCBI Taxonomy" id="3062598"/>
    <lineage>
        <taxon>Bacteria</taxon>
        <taxon>Pseudomonadati</taxon>
        <taxon>Pseudomonadota</taxon>
        <taxon>Gammaproteobacteria</taxon>
        <taxon>Enterobacterales</taxon>
        <taxon>Erwiniaceae</taxon>
        <taxon>Erwinia</taxon>
    </lineage>
</organism>
<evidence type="ECO:0000313" key="3">
    <source>
        <dbReference type="Proteomes" id="UP001228139"/>
    </source>
</evidence>
<dbReference type="AlphaFoldDB" id="A0AA50DGY4"/>
<dbReference type="CDD" id="cd17468">
    <property type="entry name" value="T3SS_HrpP_C"/>
    <property type="match status" value="1"/>
</dbReference>
<reference evidence="2 3" key="1">
    <citation type="submission" date="2023-07" db="EMBL/GenBank/DDBJ databases">
        <title>Pathogenic bacteria of pear tree diseases.</title>
        <authorList>
            <person name="Zhang Z."/>
            <person name="He L."/>
            <person name="Huang R."/>
        </authorList>
    </citation>
    <scope>NUCLEOTIDE SEQUENCE [LARGE SCALE GENOMIC DNA]</scope>
    <source>
        <strain evidence="2 3">DE2</strain>
    </source>
</reference>
<feature type="compositionally biased region" description="Polar residues" evidence="1">
    <location>
        <begin position="1"/>
        <end position="13"/>
    </location>
</feature>
<proteinExistence type="predicted"/>
<keyword evidence="3" id="KW-1185">Reference proteome</keyword>
<evidence type="ECO:0000313" key="2">
    <source>
        <dbReference type="EMBL" id="WLS77860.1"/>
    </source>
</evidence>